<reference evidence="2" key="1">
    <citation type="journal article" date="2016" name="Nat. Biotechnol.">
        <title>Sequencing wild and cultivated cassava and related species reveals extensive interspecific hybridization and genetic diversity.</title>
        <authorList>
            <person name="Bredeson J.V."/>
            <person name="Lyons J.B."/>
            <person name="Prochnik S.E."/>
            <person name="Wu G.A."/>
            <person name="Ha C.M."/>
            <person name="Edsinger-Gonzales E."/>
            <person name="Grimwood J."/>
            <person name="Schmutz J."/>
            <person name="Rabbi I.Y."/>
            <person name="Egesi C."/>
            <person name="Nauluvula P."/>
            <person name="Lebot V."/>
            <person name="Ndunguru J."/>
            <person name="Mkamilo G."/>
            <person name="Bart R.S."/>
            <person name="Setter T.L."/>
            <person name="Gleadow R.M."/>
            <person name="Kulakow P."/>
            <person name="Ferguson M.E."/>
            <person name="Rounsley S."/>
            <person name="Rokhsar D.S."/>
        </authorList>
    </citation>
    <scope>NUCLEOTIDE SEQUENCE [LARGE SCALE GENOMIC DNA]</scope>
    <source>
        <strain evidence="2">cv. AM560-2</strain>
    </source>
</reference>
<sequence length="296" mass="33640">MSFYFLFFNFNFNNSSRKRTYHRKSTRIAPPSQAPRPQGLKAKSKTLCFICSWCCGVFNLKMTEGGGSSVSRRQRRLKRDSEDQCQNLKQKCLKMDNPADDAQKNGTDTNNGLLPGTSGEEKCIMIEGYKYFFGEKGLLLRAEPMDKADLEKLENTEEKRALEKKMAREWKRIAKAAIAYHNHQERVNFKLVKVVECKTISDHGIWYHLNFEAKPRDFECSPKLFFAELYGNALRVTCCCMLKSKGSDASTMQGCLYCGSLICHPASGFRAGSEFALRFNKYGGIPVNCGQVFPQS</sequence>
<proteinExistence type="predicted"/>
<organism evidence="1 2">
    <name type="scientific">Manihot esculenta</name>
    <name type="common">Cassava</name>
    <name type="synonym">Jatropha manihot</name>
    <dbReference type="NCBI Taxonomy" id="3983"/>
    <lineage>
        <taxon>Eukaryota</taxon>
        <taxon>Viridiplantae</taxon>
        <taxon>Streptophyta</taxon>
        <taxon>Embryophyta</taxon>
        <taxon>Tracheophyta</taxon>
        <taxon>Spermatophyta</taxon>
        <taxon>Magnoliopsida</taxon>
        <taxon>eudicotyledons</taxon>
        <taxon>Gunneridae</taxon>
        <taxon>Pentapetalae</taxon>
        <taxon>rosids</taxon>
        <taxon>fabids</taxon>
        <taxon>Malpighiales</taxon>
        <taxon>Euphorbiaceae</taxon>
        <taxon>Crotonoideae</taxon>
        <taxon>Manihoteae</taxon>
        <taxon>Manihot</taxon>
    </lineage>
</organism>
<keyword evidence="2" id="KW-1185">Reference proteome</keyword>
<evidence type="ECO:0000313" key="2">
    <source>
        <dbReference type="Proteomes" id="UP000091857"/>
    </source>
</evidence>
<dbReference type="Proteomes" id="UP000091857">
    <property type="component" value="Chromosome 5"/>
</dbReference>
<accession>A0ACB7HS09</accession>
<protein>
    <submittedName>
        <fullName evidence="1">Uncharacterized protein</fullName>
    </submittedName>
</protein>
<dbReference type="EMBL" id="CM004391">
    <property type="protein sequence ID" value="KAG8654468.1"/>
    <property type="molecule type" value="Genomic_DNA"/>
</dbReference>
<comment type="caution">
    <text evidence="1">The sequence shown here is derived from an EMBL/GenBank/DDBJ whole genome shotgun (WGS) entry which is preliminary data.</text>
</comment>
<name>A0ACB7HS09_MANES</name>
<evidence type="ECO:0000313" key="1">
    <source>
        <dbReference type="EMBL" id="KAG8654468.1"/>
    </source>
</evidence>
<gene>
    <name evidence="1" type="ORF">MANES_05G128400v8</name>
</gene>